<gene>
    <name evidence="2" type="ORF">CSPHI_01250</name>
</gene>
<organism evidence="2 3">
    <name type="scientific">Corynebacterium sphenisci DSM 44792</name>
    <dbReference type="NCBI Taxonomy" id="1437874"/>
    <lineage>
        <taxon>Bacteria</taxon>
        <taxon>Bacillati</taxon>
        <taxon>Actinomycetota</taxon>
        <taxon>Actinomycetes</taxon>
        <taxon>Mycobacteriales</taxon>
        <taxon>Corynebacteriaceae</taxon>
        <taxon>Corynebacterium</taxon>
    </lineage>
</organism>
<keyword evidence="1" id="KW-0472">Membrane</keyword>
<keyword evidence="1" id="KW-0812">Transmembrane</keyword>
<dbReference type="InterPro" id="IPR025323">
    <property type="entry name" value="DUF4229"/>
</dbReference>
<dbReference type="KEGG" id="csph:CSPHI_01250"/>
<dbReference type="Pfam" id="PF14012">
    <property type="entry name" value="DUF4229"/>
    <property type="match status" value="1"/>
</dbReference>
<dbReference type="RefSeq" id="WP_075691137.1">
    <property type="nucleotide sequence ID" value="NZ_CP009248.1"/>
</dbReference>
<evidence type="ECO:0008006" key="4">
    <source>
        <dbReference type="Google" id="ProtNLM"/>
    </source>
</evidence>
<accession>A0A1L7CVU9</accession>
<name>A0A1L7CVU9_9CORY</name>
<evidence type="ECO:0000313" key="3">
    <source>
        <dbReference type="Proteomes" id="UP000185469"/>
    </source>
</evidence>
<feature type="transmembrane region" description="Helical" evidence="1">
    <location>
        <begin position="29"/>
        <end position="54"/>
    </location>
</feature>
<dbReference type="Proteomes" id="UP000185469">
    <property type="component" value="Chromosome"/>
</dbReference>
<dbReference type="OrthoDB" id="4411979at2"/>
<protein>
    <recommendedName>
        <fullName evidence="4">DUF4229 domain-containing protein</fullName>
    </recommendedName>
</protein>
<dbReference type="AlphaFoldDB" id="A0A1L7CVU9"/>
<dbReference type="EMBL" id="CP009248">
    <property type="protein sequence ID" value="APT89938.1"/>
    <property type="molecule type" value="Genomic_DNA"/>
</dbReference>
<proteinExistence type="predicted"/>
<sequence length="114" mass="12439">MSIDADHSSAPAGGSRRVRATRGRALRDVFRYAVARLVLLAILTGVLLVVSMLIGAAVPVPVLFVLALIIAMPAAVFVFPRMRAEANEGMAEWAEQRRAHQAYVRAELAERELE</sequence>
<feature type="transmembrane region" description="Helical" evidence="1">
    <location>
        <begin position="60"/>
        <end position="80"/>
    </location>
</feature>
<keyword evidence="1" id="KW-1133">Transmembrane helix</keyword>
<evidence type="ECO:0000256" key="1">
    <source>
        <dbReference type="SAM" id="Phobius"/>
    </source>
</evidence>
<reference evidence="2 3" key="1">
    <citation type="submission" date="2014-08" db="EMBL/GenBank/DDBJ databases">
        <title>Complete genome sequence of Corynebacterium sphenisci CECT 5990(T) (=DSM 44792(T)), isolated from healthy wild penguins.</title>
        <authorList>
            <person name="Ruckert C."/>
            <person name="Albersmeier A."/>
            <person name="Winkler A."/>
            <person name="Kalinowski J."/>
        </authorList>
    </citation>
    <scope>NUCLEOTIDE SEQUENCE [LARGE SCALE GENOMIC DNA]</scope>
    <source>
        <strain evidence="2 3">DSM 44792</strain>
    </source>
</reference>
<evidence type="ECO:0000313" key="2">
    <source>
        <dbReference type="EMBL" id="APT89938.1"/>
    </source>
</evidence>
<keyword evidence="3" id="KW-1185">Reference proteome</keyword>